<keyword evidence="2" id="KW-1185">Reference proteome</keyword>
<sequence length="68" mass="7595">MTWALAWNRLSPEGTPLLRPPTVIASYTNHRELPTHRPPSPTPTSILDVHDTARSLPLSHHRCPAVLI</sequence>
<protein>
    <submittedName>
        <fullName evidence="1">Uncharacterized protein</fullName>
    </submittedName>
</protein>
<comment type="caution">
    <text evidence="1">The sequence shown here is derived from an EMBL/GenBank/DDBJ whole genome shotgun (WGS) entry which is preliminary data.</text>
</comment>
<evidence type="ECO:0000313" key="1">
    <source>
        <dbReference type="EMBL" id="KAL2274900.1"/>
    </source>
</evidence>
<organism evidence="1 2">
    <name type="scientific">Diaporthe vaccinii</name>
    <dbReference type="NCBI Taxonomy" id="105482"/>
    <lineage>
        <taxon>Eukaryota</taxon>
        <taxon>Fungi</taxon>
        <taxon>Dikarya</taxon>
        <taxon>Ascomycota</taxon>
        <taxon>Pezizomycotina</taxon>
        <taxon>Sordariomycetes</taxon>
        <taxon>Sordariomycetidae</taxon>
        <taxon>Diaporthales</taxon>
        <taxon>Diaporthaceae</taxon>
        <taxon>Diaporthe</taxon>
        <taxon>Diaporthe eres species complex</taxon>
    </lineage>
</organism>
<accession>A0ABR4DXL2</accession>
<reference evidence="1 2" key="1">
    <citation type="submission" date="2024-03" db="EMBL/GenBank/DDBJ databases">
        <title>A high-quality draft genome sequence of Diaporthe vaccinii, a causative agent of upright dieback and viscid rot disease in cranberry plants.</title>
        <authorList>
            <person name="Sarrasin M."/>
            <person name="Lang B.F."/>
            <person name="Burger G."/>
        </authorList>
    </citation>
    <scope>NUCLEOTIDE SEQUENCE [LARGE SCALE GENOMIC DNA]</scope>
    <source>
        <strain evidence="1 2">IS7</strain>
    </source>
</reference>
<dbReference type="EMBL" id="JBAWTH010000146">
    <property type="protein sequence ID" value="KAL2274900.1"/>
    <property type="molecule type" value="Genomic_DNA"/>
</dbReference>
<gene>
    <name evidence="1" type="ORF">FJTKL_02639</name>
</gene>
<proteinExistence type="predicted"/>
<evidence type="ECO:0000313" key="2">
    <source>
        <dbReference type="Proteomes" id="UP001600888"/>
    </source>
</evidence>
<name>A0ABR4DXL2_9PEZI</name>
<dbReference type="Proteomes" id="UP001600888">
    <property type="component" value="Unassembled WGS sequence"/>
</dbReference>